<dbReference type="InterPro" id="IPR036220">
    <property type="entry name" value="UDP-Glc/GDP-Man_DH_C_sf"/>
</dbReference>
<dbReference type="EC" id="1.1.1.22" evidence="5"/>
<dbReference type="SUPFAM" id="SSF52413">
    <property type="entry name" value="UDP-glucose/GDP-mannose dehydrogenase C-terminal domain"/>
    <property type="match status" value="1"/>
</dbReference>
<dbReference type="GO" id="GO:0000271">
    <property type="term" value="P:polysaccharide biosynthetic process"/>
    <property type="evidence" value="ECO:0007669"/>
    <property type="project" value="InterPro"/>
</dbReference>
<dbReference type="Pfam" id="PF03721">
    <property type="entry name" value="UDPG_MGDP_dh_N"/>
    <property type="match status" value="1"/>
</dbReference>
<keyword evidence="6" id="KW-1185">Reference proteome</keyword>
<comment type="similarity">
    <text evidence="3">Belongs to the UDP-glucose/GDP-mannose dehydrogenase family.</text>
</comment>
<accession>I7KW11</accession>
<reference evidence="5 6" key="1">
    <citation type="journal article" date="2011" name="J. Bacteriol.">
        <title>Draft genome sequence of Caloramator australicus strain RC3T, a thermoanaerobe from the Great Artesian Basin of Australia.</title>
        <authorList>
            <person name="Ogg C.D."/>
            <person name="Patel B.K.C."/>
        </authorList>
    </citation>
    <scope>NUCLEOTIDE SEQUENCE [LARGE SCALE GENOMIC DNA]</scope>
    <source>
        <strain evidence="5 6">RC3</strain>
    </source>
</reference>
<dbReference type="GO" id="GO:0016628">
    <property type="term" value="F:oxidoreductase activity, acting on the CH-CH group of donors, NAD or NADP as acceptor"/>
    <property type="evidence" value="ECO:0007669"/>
    <property type="project" value="InterPro"/>
</dbReference>
<dbReference type="SMART" id="SM00984">
    <property type="entry name" value="UDPG_MGDP_dh_C"/>
    <property type="match status" value="1"/>
</dbReference>
<dbReference type="eggNOG" id="COG0677">
    <property type="taxonomic scope" value="Bacteria"/>
</dbReference>
<dbReference type="InterPro" id="IPR008927">
    <property type="entry name" value="6-PGluconate_DH-like_C_sf"/>
</dbReference>
<dbReference type="InterPro" id="IPR014027">
    <property type="entry name" value="UDP-Glc/GDP-Man_DH_C"/>
</dbReference>
<dbReference type="PIRSF" id="PIRSF500136">
    <property type="entry name" value="UDP_ManNAc_DH"/>
    <property type="match status" value="1"/>
</dbReference>
<organism evidence="5 6">
    <name type="scientific">Caloramator australicus RC3</name>
    <dbReference type="NCBI Taxonomy" id="857293"/>
    <lineage>
        <taxon>Bacteria</taxon>
        <taxon>Bacillati</taxon>
        <taxon>Bacillota</taxon>
        <taxon>Clostridia</taxon>
        <taxon>Eubacteriales</taxon>
        <taxon>Clostridiaceae</taxon>
        <taxon>Caloramator</taxon>
    </lineage>
</organism>
<feature type="domain" description="UDP-glucose/GDP-mannose dehydrogenase C-terminal" evidence="4">
    <location>
        <begin position="332"/>
        <end position="427"/>
    </location>
</feature>
<dbReference type="EMBL" id="CAKP01000113">
    <property type="protein sequence ID" value="CCJ34304.1"/>
    <property type="molecule type" value="Genomic_DNA"/>
</dbReference>
<dbReference type="InterPro" id="IPR028359">
    <property type="entry name" value="UDP_ManNAc/GlcNAc_DH"/>
</dbReference>
<evidence type="ECO:0000259" key="4">
    <source>
        <dbReference type="SMART" id="SM00984"/>
    </source>
</evidence>
<dbReference type="InterPro" id="IPR001732">
    <property type="entry name" value="UDP-Glc/GDP-Man_DH_N"/>
</dbReference>
<dbReference type="Pfam" id="PF03720">
    <property type="entry name" value="UDPG_MGDP_dh_C"/>
    <property type="match status" value="1"/>
</dbReference>
<dbReference type="NCBIfam" id="TIGR03026">
    <property type="entry name" value="NDP-sugDHase"/>
    <property type="match status" value="1"/>
</dbReference>
<dbReference type="STRING" id="857293.CAAU_2220"/>
<keyword evidence="1 5" id="KW-0560">Oxidoreductase</keyword>
<protein>
    <submittedName>
        <fullName evidence="5">UDP-glucose dehydrogenase</fullName>
        <ecNumber evidence="5">1.1.1.22</ecNumber>
    </submittedName>
</protein>
<dbReference type="RefSeq" id="WP_008909560.1">
    <property type="nucleotide sequence ID" value="NZ_CAKP01000113.1"/>
</dbReference>
<dbReference type="SUPFAM" id="SSF48179">
    <property type="entry name" value="6-phosphogluconate dehydrogenase C-terminal domain-like"/>
    <property type="match status" value="1"/>
</dbReference>
<dbReference type="PANTHER" id="PTHR43491">
    <property type="entry name" value="UDP-N-ACETYL-D-MANNOSAMINE DEHYDROGENASE"/>
    <property type="match status" value="1"/>
</dbReference>
<dbReference type="Proteomes" id="UP000007652">
    <property type="component" value="Unassembled WGS sequence"/>
</dbReference>
<dbReference type="GO" id="GO:0003979">
    <property type="term" value="F:UDP-glucose 6-dehydrogenase activity"/>
    <property type="evidence" value="ECO:0007669"/>
    <property type="project" value="UniProtKB-EC"/>
</dbReference>
<evidence type="ECO:0000256" key="3">
    <source>
        <dbReference type="PIRNR" id="PIRNR000124"/>
    </source>
</evidence>
<evidence type="ECO:0000256" key="2">
    <source>
        <dbReference type="ARBA" id="ARBA00023027"/>
    </source>
</evidence>
<dbReference type="GO" id="GO:0051287">
    <property type="term" value="F:NAD binding"/>
    <property type="evidence" value="ECO:0007669"/>
    <property type="project" value="InterPro"/>
</dbReference>
<dbReference type="PIRSF" id="PIRSF000124">
    <property type="entry name" value="UDPglc_GDPman_dh"/>
    <property type="match status" value="1"/>
</dbReference>
<dbReference type="Pfam" id="PF00984">
    <property type="entry name" value="UDPG_MGDP_dh"/>
    <property type="match status" value="1"/>
</dbReference>
<dbReference type="InterPro" id="IPR014026">
    <property type="entry name" value="UDP-Glc/GDP-Man_DH_dimer"/>
</dbReference>
<dbReference type="InterPro" id="IPR036291">
    <property type="entry name" value="NAD(P)-bd_dom_sf"/>
</dbReference>
<gene>
    <name evidence="5" type="ORF">CAAU_2220</name>
</gene>
<keyword evidence="2" id="KW-0520">NAD</keyword>
<evidence type="ECO:0000256" key="1">
    <source>
        <dbReference type="ARBA" id="ARBA00023002"/>
    </source>
</evidence>
<evidence type="ECO:0000313" key="6">
    <source>
        <dbReference type="Proteomes" id="UP000007652"/>
    </source>
</evidence>
<evidence type="ECO:0000313" key="5">
    <source>
        <dbReference type="EMBL" id="CCJ34304.1"/>
    </source>
</evidence>
<proteinExistence type="inferred from homology"/>
<dbReference type="SUPFAM" id="SSF51735">
    <property type="entry name" value="NAD(P)-binding Rossmann-fold domains"/>
    <property type="match status" value="1"/>
</dbReference>
<dbReference type="AlphaFoldDB" id="I7KW11"/>
<comment type="caution">
    <text evidence="5">The sequence shown here is derived from an EMBL/GenBank/DDBJ whole genome shotgun (WGS) entry which is preliminary data.</text>
</comment>
<dbReference type="InterPro" id="IPR017476">
    <property type="entry name" value="UDP-Glc/GDP-Man"/>
</dbReference>
<dbReference type="OrthoDB" id="9803238at2"/>
<sequence>MYYKNSLLEKIKNKTAIIGVVGLGYVGLPLAVEKAKAGYKVIGFDIQQKRCDMVNEGHNYIGDVVDEELADLVKKGMIYATTDYSKIAEVDCVAICVPTPLDKYKQPDITYVVNSTESIAKYLHKGMLVVLESTTYPGTTEEVVKPILEKTGLKCGEDFYLAFSPERVDPGNKFFKTKNTPKVVGGVTKDCTEIAATLYRNVLEGEIFTVSSPAVAEMEKILENTFRNINVALVNEMAILCERMGIDVWEVIEAAKTKPYGFMAFYPGPGLGGHCIPIDPFYLTWKAREYDYHTRLIEIAGEINDYMPEFVVEKASHILNDFKKPLNGSKVLLLGAAYKKDIDDLRESPVLKVIEHLEKRNAKVSYNDPYIPEFTHNGKHYVSVELTEETLKDADIVIITTDHSKYDYDFIVKNAKVVFDTRNATKEVLENRDKIIKL</sequence>
<dbReference type="Gene3D" id="3.40.50.720">
    <property type="entry name" value="NAD(P)-binding Rossmann-like Domain"/>
    <property type="match status" value="2"/>
</dbReference>
<dbReference type="PANTHER" id="PTHR43491:SF1">
    <property type="entry name" value="UDP-N-ACETYL-D-MANNOSAMINE DEHYDROGENASE"/>
    <property type="match status" value="1"/>
</dbReference>
<name>I7KW11_9CLOT</name>